<dbReference type="InterPro" id="IPR029068">
    <property type="entry name" value="Glyas_Bleomycin-R_OHBP_Dase"/>
</dbReference>
<evidence type="ECO:0000259" key="1">
    <source>
        <dbReference type="PROSITE" id="PS51819"/>
    </source>
</evidence>
<dbReference type="CDD" id="cd06587">
    <property type="entry name" value="VOC"/>
    <property type="match status" value="1"/>
</dbReference>
<dbReference type="PROSITE" id="PS51819">
    <property type="entry name" value="VOC"/>
    <property type="match status" value="1"/>
</dbReference>
<feature type="domain" description="VOC" evidence="1">
    <location>
        <begin position="6"/>
        <end position="140"/>
    </location>
</feature>
<dbReference type="Gene3D" id="3.10.180.10">
    <property type="entry name" value="2,3-Dihydroxybiphenyl 1,2-Dioxygenase, domain 1"/>
    <property type="match status" value="1"/>
</dbReference>
<reference evidence="2" key="1">
    <citation type="submission" date="2018-12" db="EMBL/GenBank/DDBJ databases">
        <title>Novel natural products biosynthetic potential of the class Ktedonobacteria.</title>
        <authorList>
            <person name="Zheng Y."/>
            <person name="Saitou A."/>
            <person name="Wang C.M."/>
            <person name="Toyoda A."/>
            <person name="Minakuchi Y."/>
            <person name="Sekiguchi Y."/>
            <person name="Ueda K."/>
            <person name="Takano H."/>
            <person name="Sakai Y."/>
            <person name="Yokota A."/>
            <person name="Yabe S."/>
        </authorList>
    </citation>
    <scope>NUCLEOTIDE SEQUENCE</scope>
    <source>
        <strain evidence="2">COM3</strain>
    </source>
</reference>
<dbReference type="Pfam" id="PF00903">
    <property type="entry name" value="Glyoxalase"/>
    <property type="match status" value="1"/>
</dbReference>
<organism evidence="2">
    <name type="scientific">Thermosporothrix sp. COM3</name>
    <dbReference type="NCBI Taxonomy" id="2490863"/>
    <lineage>
        <taxon>Bacteria</taxon>
        <taxon>Bacillati</taxon>
        <taxon>Chloroflexota</taxon>
        <taxon>Ktedonobacteria</taxon>
        <taxon>Ktedonobacterales</taxon>
        <taxon>Thermosporotrichaceae</taxon>
        <taxon>Thermosporothrix</taxon>
    </lineage>
</organism>
<protein>
    <recommendedName>
        <fullName evidence="1">VOC domain-containing protein</fullName>
    </recommendedName>
</protein>
<accession>A0A455SEX1</accession>
<evidence type="ECO:0000313" key="2">
    <source>
        <dbReference type="EMBL" id="BBH85569.1"/>
    </source>
</evidence>
<dbReference type="SUPFAM" id="SSF54593">
    <property type="entry name" value="Glyoxalase/Bleomycin resistance protein/Dihydroxybiphenyl dioxygenase"/>
    <property type="match status" value="1"/>
</dbReference>
<proteinExistence type="predicted"/>
<sequence length="142" mass="15703">MTNWQGFHHVALYTPDLDATIAFYGDILGMQVGEISVHPANQSRHCFITPGGPGLGLHFFEFPGISLPSFEHIPTLQDATRVEGFLNHIAFGLPDEATGLALRERLLKLDREVSEISHIANLHNFVFLDNNGLLLEAIWTAA</sequence>
<name>A0A455SEX1_9CHLR</name>
<dbReference type="InterPro" id="IPR004360">
    <property type="entry name" value="Glyas_Fos-R_dOase_dom"/>
</dbReference>
<dbReference type="EMBL" id="AP019376">
    <property type="protein sequence ID" value="BBH85569.1"/>
    <property type="molecule type" value="Genomic_DNA"/>
</dbReference>
<gene>
    <name evidence="2" type="ORF">KTC_03200</name>
</gene>
<dbReference type="AlphaFoldDB" id="A0A455SEX1"/>
<dbReference type="InterPro" id="IPR037523">
    <property type="entry name" value="VOC_core"/>
</dbReference>